<comment type="caution">
    <text evidence="3">The sequence shown here is derived from an EMBL/GenBank/DDBJ whole genome shotgun (WGS) entry which is preliminary data.</text>
</comment>
<evidence type="ECO:0000313" key="4">
    <source>
        <dbReference type="Proteomes" id="UP000092993"/>
    </source>
</evidence>
<evidence type="ECO:0000259" key="2">
    <source>
        <dbReference type="SMART" id="SM01314"/>
    </source>
</evidence>
<feature type="region of interest" description="Disordered" evidence="1">
    <location>
        <begin position="238"/>
        <end position="275"/>
    </location>
</feature>
<sequence length="301" mass="34847">MGRAAQDRITRLRRALGALKADDEEAYMKLIDTAKDTRITHLLKQADAYLDSLAFLIVIGILTRICKHRTVLIKKAIFARTHYKLDVDVKVIQAGRFDNKSTQEEQEEFLRSILEADQEEENEEASDTNGDEINEIITCSDEESALFREVDIQHERDTLEAWRKANNRGKPPPPLMHFEEVPECYRRDEPFEDNNELEEMEGRGHRRRTVVIYNDGLSNDQWAMALEDGEDLQELSEHAREKNERRITNKLIRETESNTSPTPEEDTPMDIKEKTAKGRWPTYICYESAASGDVAVENRHQ</sequence>
<keyword evidence="4" id="KW-1185">Reference proteome</keyword>
<reference evidence="3 4" key="1">
    <citation type="submission" date="2016-03" db="EMBL/GenBank/DDBJ databases">
        <title>Whole genome sequencing of Grifola frondosa 9006-11.</title>
        <authorList>
            <person name="Min B."/>
            <person name="Park H."/>
            <person name="Kim J.-G."/>
            <person name="Cho H."/>
            <person name="Oh Y.-L."/>
            <person name="Kong W.-S."/>
            <person name="Choi I.-G."/>
        </authorList>
    </citation>
    <scope>NUCLEOTIDE SEQUENCE [LARGE SCALE GENOMIC DNA]</scope>
    <source>
        <strain evidence="3 4">9006-11</strain>
    </source>
</reference>
<gene>
    <name evidence="3" type="ORF">A0H81_10243</name>
</gene>
<accession>A0A1C7LZF0</accession>
<dbReference type="InterPro" id="IPR029295">
    <property type="entry name" value="SnAC"/>
</dbReference>
<organism evidence="3 4">
    <name type="scientific">Grifola frondosa</name>
    <name type="common">Maitake</name>
    <name type="synonym">Polyporus frondosus</name>
    <dbReference type="NCBI Taxonomy" id="5627"/>
    <lineage>
        <taxon>Eukaryota</taxon>
        <taxon>Fungi</taxon>
        <taxon>Dikarya</taxon>
        <taxon>Basidiomycota</taxon>
        <taxon>Agaricomycotina</taxon>
        <taxon>Agaricomycetes</taxon>
        <taxon>Polyporales</taxon>
        <taxon>Grifolaceae</taxon>
        <taxon>Grifola</taxon>
    </lineage>
</organism>
<dbReference type="EMBL" id="LUGG01000015">
    <property type="protein sequence ID" value="OBZ69596.1"/>
    <property type="molecule type" value="Genomic_DNA"/>
</dbReference>
<dbReference type="STRING" id="5627.A0A1C7LZF0"/>
<proteinExistence type="predicted"/>
<dbReference type="GO" id="GO:0042393">
    <property type="term" value="F:histone binding"/>
    <property type="evidence" value="ECO:0007669"/>
    <property type="project" value="InterPro"/>
</dbReference>
<feature type="compositionally biased region" description="Basic and acidic residues" evidence="1">
    <location>
        <begin position="238"/>
        <end position="256"/>
    </location>
</feature>
<dbReference type="AlphaFoldDB" id="A0A1C7LZF0"/>
<feature type="domain" description="Snf2 ATP coupling" evidence="2">
    <location>
        <begin position="152"/>
        <end position="223"/>
    </location>
</feature>
<protein>
    <recommendedName>
        <fullName evidence="2">Snf2 ATP coupling domain-containing protein</fullName>
    </recommendedName>
</protein>
<dbReference type="OrthoDB" id="2692973at2759"/>
<evidence type="ECO:0000256" key="1">
    <source>
        <dbReference type="SAM" id="MobiDB-lite"/>
    </source>
</evidence>
<evidence type="ECO:0000313" key="3">
    <source>
        <dbReference type="EMBL" id="OBZ69596.1"/>
    </source>
</evidence>
<name>A0A1C7LZF0_GRIFR</name>
<dbReference type="SMART" id="SM01314">
    <property type="entry name" value="SnAC"/>
    <property type="match status" value="1"/>
</dbReference>
<dbReference type="Proteomes" id="UP000092993">
    <property type="component" value="Unassembled WGS sequence"/>
</dbReference>
<dbReference type="Pfam" id="PF14619">
    <property type="entry name" value="SnAC"/>
    <property type="match status" value="1"/>
</dbReference>